<evidence type="ECO:0000313" key="2">
    <source>
        <dbReference type="Proteomes" id="UP000694546"/>
    </source>
</evidence>
<dbReference type="GO" id="GO:0006289">
    <property type="term" value="P:nucleotide-excision repair"/>
    <property type="evidence" value="ECO:0007669"/>
    <property type="project" value="TreeGrafter"/>
</dbReference>
<sequence length="582" mass="65013">MSRPGPEPLVVPLVDAQQVQFWMEKAVEGMAGGPEVQRDICLHLGRLRDFLQWLLTHIHNMSSTTEAMLKLPFLGQLLGRLCWMPHVTADAVCRRLLLQSMWSLYSDEPGSPVERKANQWIRSVLCQLATEDEDTVTQILVKHANVPPRRYHLRVLTELVSHLSEEVGRSCSSLSGPSHRCSCDTLLAVSETCIPLVTCPEAAPLIGAMLQRAATCVRATLSQDFLDAVSSAYLRNGLSLENEAVMSLWCHSLPSLEEAVMGLLDCILSNACPTLHIIEQQLEPSMLPKACAQHCSLFLIVNDIFRFLLQQEGGHPSIPSLVRSFTCCFLREVAQLQPQVRTPMKMFFPNVPRQLLQPMVVLPTEMPPEAWKDHLTWIAQSLQRLTEEEEQSAEDTATRGQRVVLEAWLLLVQCAHWVEVAVQLLVSPGPQDRELLLWLLTFYHHPTNRGHHRTLQLARVREAWGHTTSLLLDPSPLDASQPLQSLVELLSLQAQPRPLAPELVLGLLVNVAVVSEEPIGRVSEVVQTVVRRCDLVTEALYVLSSVELGEEGGGHWSGHAHRGQLRIRALRDTLTHTAPETC</sequence>
<dbReference type="RefSeq" id="XP_030214406.1">
    <property type="nucleotide sequence ID" value="XM_030358546.1"/>
</dbReference>
<gene>
    <name evidence="1" type="primary">fancc</name>
</gene>
<dbReference type="RefSeq" id="XP_030214401.1">
    <property type="nucleotide sequence ID" value="XM_030358541.1"/>
</dbReference>
<dbReference type="InterPro" id="IPR000686">
    <property type="entry name" value="FANCC"/>
</dbReference>
<dbReference type="GO" id="GO:0043240">
    <property type="term" value="C:Fanconi anaemia nuclear complex"/>
    <property type="evidence" value="ECO:0007669"/>
    <property type="project" value="InterPro"/>
</dbReference>
<evidence type="ECO:0000313" key="1">
    <source>
        <dbReference type="Ensembl" id="ENSGMOP00000008311.2"/>
    </source>
</evidence>
<dbReference type="Pfam" id="PF02106">
    <property type="entry name" value="Fanconi_C"/>
    <property type="match status" value="1"/>
</dbReference>
<organism evidence="1 2">
    <name type="scientific">Gadus morhua</name>
    <name type="common">Atlantic cod</name>
    <dbReference type="NCBI Taxonomy" id="8049"/>
    <lineage>
        <taxon>Eukaryota</taxon>
        <taxon>Metazoa</taxon>
        <taxon>Chordata</taxon>
        <taxon>Craniata</taxon>
        <taxon>Vertebrata</taxon>
        <taxon>Euteleostomi</taxon>
        <taxon>Actinopterygii</taxon>
        <taxon>Neopterygii</taxon>
        <taxon>Teleostei</taxon>
        <taxon>Neoteleostei</taxon>
        <taxon>Acanthomorphata</taxon>
        <taxon>Zeiogadaria</taxon>
        <taxon>Gadariae</taxon>
        <taxon>Gadiformes</taxon>
        <taxon>Gadoidei</taxon>
        <taxon>Gadidae</taxon>
        <taxon>Gadus</taxon>
    </lineage>
</organism>
<dbReference type="OrthoDB" id="10046159at2759"/>
<dbReference type="PANTHER" id="PTHR16798">
    <property type="entry name" value="FANCONI ANEMIA GROUP C PROTEIN FANCC"/>
    <property type="match status" value="1"/>
</dbReference>
<dbReference type="PRINTS" id="PR00494">
    <property type="entry name" value="FANCONICGENE"/>
</dbReference>
<proteinExistence type="predicted"/>
<protein>
    <submittedName>
        <fullName evidence="1">FA complementation group C</fullName>
    </submittedName>
</protein>
<reference evidence="1" key="2">
    <citation type="submission" date="2025-09" db="UniProtKB">
        <authorList>
            <consortium name="Ensembl"/>
        </authorList>
    </citation>
    <scope>IDENTIFICATION</scope>
</reference>
<reference evidence="1" key="1">
    <citation type="submission" date="2025-08" db="UniProtKB">
        <authorList>
            <consortium name="Ensembl"/>
        </authorList>
    </citation>
    <scope>IDENTIFICATION</scope>
</reference>
<dbReference type="GO" id="GO:0036297">
    <property type="term" value="P:interstrand cross-link repair"/>
    <property type="evidence" value="ECO:0007669"/>
    <property type="project" value="InterPro"/>
</dbReference>
<dbReference type="RefSeq" id="XP_030214407.1">
    <property type="nucleotide sequence ID" value="XM_030358547.1"/>
</dbReference>
<dbReference type="RefSeq" id="XP_030214408.1">
    <property type="nucleotide sequence ID" value="XM_030358548.1"/>
</dbReference>
<dbReference type="GeneID" id="115545411"/>
<dbReference type="RefSeq" id="XP_030214403.1">
    <property type="nucleotide sequence ID" value="XM_030358543.1"/>
</dbReference>
<dbReference type="GeneTree" id="ENSGT00390000016390"/>
<dbReference type="GO" id="GO:0034599">
    <property type="term" value="P:cellular response to oxidative stress"/>
    <property type="evidence" value="ECO:0007669"/>
    <property type="project" value="TreeGrafter"/>
</dbReference>
<dbReference type="Proteomes" id="UP000694546">
    <property type="component" value="Chromosome 6"/>
</dbReference>
<dbReference type="PANTHER" id="PTHR16798:SF0">
    <property type="entry name" value="FANCONI ANEMIA GROUP C PROTEIN"/>
    <property type="match status" value="1"/>
</dbReference>
<accession>A0A8C5F5W7</accession>
<dbReference type="RefSeq" id="XP_030214402.1">
    <property type="nucleotide sequence ID" value="XM_030358542.1"/>
</dbReference>
<dbReference type="RefSeq" id="XP_030214404.1">
    <property type="nucleotide sequence ID" value="XM_030358544.1"/>
</dbReference>
<name>A0A8C5F5W7_GADMO</name>
<dbReference type="AlphaFoldDB" id="A0A8C5F5W7"/>
<dbReference type="OMA" id="RWHHRAS"/>
<dbReference type="RefSeq" id="XP_030214405.1">
    <property type="nucleotide sequence ID" value="XM_030358545.1"/>
</dbReference>
<keyword evidence="2" id="KW-1185">Reference proteome</keyword>
<dbReference type="Ensembl" id="ENSGMOT00000008546.2">
    <property type="protein sequence ID" value="ENSGMOP00000008311.2"/>
    <property type="gene ID" value="ENSGMOG00000007776.2"/>
</dbReference>